<dbReference type="KEGG" id="zju:107426727"/>
<feature type="transmembrane region" description="Helical" evidence="1">
    <location>
        <begin position="379"/>
        <end position="399"/>
    </location>
</feature>
<organism evidence="2 3">
    <name type="scientific">Ziziphus jujuba</name>
    <name type="common">Chinese jujube</name>
    <name type="synonym">Ziziphus sativa</name>
    <dbReference type="NCBI Taxonomy" id="326968"/>
    <lineage>
        <taxon>Eukaryota</taxon>
        <taxon>Viridiplantae</taxon>
        <taxon>Streptophyta</taxon>
        <taxon>Embryophyta</taxon>
        <taxon>Tracheophyta</taxon>
        <taxon>Spermatophyta</taxon>
        <taxon>Magnoliopsida</taxon>
        <taxon>eudicotyledons</taxon>
        <taxon>Gunneridae</taxon>
        <taxon>Pentapetalae</taxon>
        <taxon>rosids</taxon>
        <taxon>fabids</taxon>
        <taxon>Rosales</taxon>
        <taxon>Rhamnaceae</taxon>
        <taxon>Paliureae</taxon>
        <taxon>Ziziphus</taxon>
    </lineage>
</organism>
<gene>
    <name evidence="3" type="primary">LOC107426727</name>
</gene>
<keyword evidence="1" id="KW-1133">Transmembrane helix</keyword>
<keyword evidence="1" id="KW-0812">Transmembrane</keyword>
<name>A0A6P4ABX6_ZIZJJ</name>
<dbReference type="FunCoup" id="A0A6P4ABX6">
    <property type="interactions" value="57"/>
</dbReference>
<dbReference type="GeneID" id="107426727"/>
<evidence type="ECO:0000313" key="2">
    <source>
        <dbReference type="Proteomes" id="UP001652623"/>
    </source>
</evidence>
<proteinExistence type="predicted"/>
<dbReference type="Proteomes" id="UP001652623">
    <property type="component" value="Chromosome 9"/>
</dbReference>
<protein>
    <submittedName>
        <fullName evidence="3">Uncharacterized protein LOC107426727 isoform X1</fullName>
    </submittedName>
</protein>
<dbReference type="PANTHER" id="PTHR14241">
    <property type="entry name" value="INTERFERON-INDUCED PROTEIN 44"/>
    <property type="match status" value="1"/>
</dbReference>
<dbReference type="SUPFAM" id="SSF52540">
    <property type="entry name" value="P-loop containing nucleoside triphosphate hydrolases"/>
    <property type="match status" value="1"/>
</dbReference>
<keyword evidence="2" id="KW-1185">Reference proteome</keyword>
<dbReference type="AlphaFoldDB" id="A0A6P4ABX6"/>
<dbReference type="InParanoid" id="A0A6P4ABX6"/>
<dbReference type="InterPro" id="IPR027417">
    <property type="entry name" value="P-loop_NTPase"/>
</dbReference>
<evidence type="ECO:0000256" key="1">
    <source>
        <dbReference type="SAM" id="Phobius"/>
    </source>
</evidence>
<evidence type="ECO:0000313" key="3">
    <source>
        <dbReference type="RefSeq" id="XP_015892470.3"/>
    </source>
</evidence>
<sequence>MGGDFLTPSEEESSLNHDFSLMDSPLLRDKLRMKIGGDPDEGESGLVFQEFDKESHQLSSASLDFETNQRRMNNIYAQIFWSFDELHVRSSNGLEEAKSKILSYTPGGWIEKVGNRDLGDYDVPNTTTLILIGPKGSGKSSLVNRISKVFEDDKFAPERAQVSSDNSSLGDGTCFLQEYMVPRGSTSFCLYDTRSLSDNLHDNIKMLKRWMTNGVRNGELVIRDSDIPTLRAIMKCKARNNGSVSKEIRKVNFVIFVVNALSILKSMDSDGSAEKEYTKLIASTFKCPYLSFRDDKPVIVVTHGDLLSRFDRARVQVHLGELLGIPPTKQIFDIPESDDPITKLTIIDMLRYSLVHADKNLPQKQLLMKKVHVPSLSSYIFLAMILGIAIAAILISAHIGKGHGPQPKPHVGKKPAVQWHKIRHMWLE</sequence>
<keyword evidence="1" id="KW-0472">Membrane</keyword>
<dbReference type="RefSeq" id="XP_015892470.3">
    <property type="nucleotide sequence ID" value="XM_016036984.4"/>
</dbReference>
<dbReference type="PANTHER" id="PTHR14241:SF32">
    <property type="entry name" value="VWFA DOMAIN-CONTAINING PROTEIN-RELATED"/>
    <property type="match status" value="1"/>
</dbReference>
<reference evidence="3" key="1">
    <citation type="submission" date="2025-08" db="UniProtKB">
        <authorList>
            <consortium name="RefSeq"/>
        </authorList>
    </citation>
    <scope>IDENTIFICATION</scope>
    <source>
        <tissue evidence="3">Seedling</tissue>
    </source>
</reference>
<accession>A0A6P4ABX6</accession>
<dbReference type="Gene3D" id="3.40.50.300">
    <property type="entry name" value="P-loop containing nucleotide triphosphate hydrolases"/>
    <property type="match status" value="1"/>
</dbReference>